<organism evidence="1">
    <name type="scientific">Clandestinovirus</name>
    <dbReference type="NCBI Taxonomy" id="2831644"/>
    <lineage>
        <taxon>Viruses</taxon>
    </lineage>
</organism>
<proteinExistence type="predicted"/>
<sequence length="100" mass="12079">MNLPSDLARVIRVKEKQERKCAAKVIKKQIDVLVRNVREKADTVSADTVMNWKHQIIGLKKEYREWADKEYVDPPLPARKEDDFFGWRRLNRYYVYNAYY</sequence>
<evidence type="ECO:0000313" key="1">
    <source>
        <dbReference type="EMBL" id="QYA18525.1"/>
    </source>
</evidence>
<protein>
    <submittedName>
        <fullName evidence="1">Uncharacterized protein</fullName>
    </submittedName>
</protein>
<dbReference type="EMBL" id="MZ420154">
    <property type="protein sequence ID" value="QYA18525.1"/>
    <property type="molecule type" value="Genomic_DNA"/>
</dbReference>
<reference evidence="1" key="1">
    <citation type="submission" date="2021-06" db="EMBL/GenBank/DDBJ databases">
        <authorList>
            <person name="Rolland C."/>
        </authorList>
    </citation>
    <scope>NUCLEOTIDE SEQUENCE</scope>
    <source>
        <strain evidence="1">347.936635</strain>
    </source>
</reference>
<name>A0A8F8KSZ9_9VIRU</name>
<gene>
    <name evidence="1" type="ORF">KOM_12_256</name>
</gene>
<accession>A0A8F8KSZ9</accession>